<dbReference type="InterPro" id="IPR029058">
    <property type="entry name" value="AB_hydrolase_fold"/>
</dbReference>
<evidence type="ECO:0000256" key="1">
    <source>
        <dbReference type="ARBA" id="ARBA00022801"/>
    </source>
</evidence>
<comment type="caution">
    <text evidence="3">The sequence shown here is derived from an EMBL/GenBank/DDBJ whole genome shotgun (WGS) entry which is preliminary data.</text>
</comment>
<evidence type="ECO:0000259" key="2">
    <source>
        <dbReference type="Pfam" id="PF07859"/>
    </source>
</evidence>
<dbReference type="Pfam" id="PF07859">
    <property type="entry name" value="Abhydrolase_3"/>
    <property type="match status" value="1"/>
</dbReference>
<organism evidence="3 4">
    <name type="scientific">Anaeromyces robustus</name>
    <dbReference type="NCBI Taxonomy" id="1754192"/>
    <lineage>
        <taxon>Eukaryota</taxon>
        <taxon>Fungi</taxon>
        <taxon>Fungi incertae sedis</taxon>
        <taxon>Chytridiomycota</taxon>
        <taxon>Chytridiomycota incertae sedis</taxon>
        <taxon>Neocallimastigomycetes</taxon>
        <taxon>Neocallimastigales</taxon>
        <taxon>Neocallimastigaceae</taxon>
        <taxon>Anaeromyces</taxon>
    </lineage>
</organism>
<keyword evidence="1 3" id="KW-0378">Hydrolase</keyword>
<feature type="domain" description="Alpha/beta hydrolase fold-3" evidence="2">
    <location>
        <begin position="76"/>
        <end position="287"/>
    </location>
</feature>
<dbReference type="InterPro" id="IPR013094">
    <property type="entry name" value="AB_hydrolase_3"/>
</dbReference>
<name>A0A1Y1X4M3_9FUNG</name>
<dbReference type="GO" id="GO:0016787">
    <property type="term" value="F:hydrolase activity"/>
    <property type="evidence" value="ECO:0007669"/>
    <property type="project" value="UniProtKB-KW"/>
</dbReference>
<evidence type="ECO:0000313" key="4">
    <source>
        <dbReference type="Proteomes" id="UP000193944"/>
    </source>
</evidence>
<dbReference type="OrthoDB" id="408631at2759"/>
<dbReference type="InterPro" id="IPR050300">
    <property type="entry name" value="GDXG_lipolytic_enzyme"/>
</dbReference>
<keyword evidence="4" id="KW-1185">Reference proteome</keyword>
<reference evidence="3 4" key="2">
    <citation type="submission" date="2016-08" db="EMBL/GenBank/DDBJ databases">
        <title>Pervasive Adenine N6-methylation of Active Genes in Fungi.</title>
        <authorList>
            <consortium name="DOE Joint Genome Institute"/>
            <person name="Mondo S.J."/>
            <person name="Dannebaum R.O."/>
            <person name="Kuo R.C."/>
            <person name="Labutti K."/>
            <person name="Haridas S."/>
            <person name="Kuo A."/>
            <person name="Salamov A."/>
            <person name="Ahrendt S.R."/>
            <person name="Lipzen A."/>
            <person name="Sullivan W."/>
            <person name="Andreopoulos W.B."/>
            <person name="Clum A."/>
            <person name="Lindquist E."/>
            <person name="Daum C."/>
            <person name="Ramamoorthy G.K."/>
            <person name="Gryganskyi A."/>
            <person name="Culley D."/>
            <person name="Magnuson J.K."/>
            <person name="James T.Y."/>
            <person name="O'Malley M.A."/>
            <person name="Stajich J.E."/>
            <person name="Spatafora J.W."/>
            <person name="Visel A."/>
            <person name="Grigoriev I.V."/>
        </authorList>
    </citation>
    <scope>NUCLEOTIDE SEQUENCE [LARGE SCALE GENOMIC DNA]</scope>
    <source>
        <strain evidence="3 4">S4</strain>
    </source>
</reference>
<dbReference type="AlphaFoldDB" id="A0A1Y1X4M3"/>
<accession>A0A1Y1X4M3</accession>
<evidence type="ECO:0000313" key="3">
    <source>
        <dbReference type="EMBL" id="ORX80733.1"/>
    </source>
</evidence>
<dbReference type="SUPFAM" id="SSF53474">
    <property type="entry name" value="alpha/beta-Hydrolases"/>
    <property type="match status" value="1"/>
</dbReference>
<reference evidence="3 4" key="1">
    <citation type="submission" date="2016-08" db="EMBL/GenBank/DDBJ databases">
        <title>A Parts List for Fungal Cellulosomes Revealed by Comparative Genomics.</title>
        <authorList>
            <consortium name="DOE Joint Genome Institute"/>
            <person name="Haitjema C.H."/>
            <person name="Gilmore S.P."/>
            <person name="Henske J.K."/>
            <person name="Solomon K.V."/>
            <person name="De Groot R."/>
            <person name="Kuo A."/>
            <person name="Mondo S.J."/>
            <person name="Salamov A.A."/>
            <person name="Labutti K."/>
            <person name="Zhao Z."/>
            <person name="Chiniquy J."/>
            <person name="Barry K."/>
            <person name="Brewer H.M."/>
            <person name="Purvine S.O."/>
            <person name="Wright A.T."/>
            <person name="Boxma B."/>
            <person name="Van Alen T."/>
            <person name="Hackstein J.H."/>
            <person name="Baker S.E."/>
            <person name="Grigoriev I.V."/>
            <person name="O'Malley M.A."/>
        </authorList>
    </citation>
    <scope>NUCLEOTIDE SEQUENCE [LARGE SCALE GENOMIC DNA]</scope>
    <source>
        <strain evidence="3 4">S4</strain>
    </source>
</reference>
<dbReference type="STRING" id="1754192.A0A1Y1X4M3"/>
<protein>
    <submittedName>
        <fullName evidence="3">Alpha/beta-hydrolase</fullName>
    </submittedName>
</protein>
<dbReference type="EMBL" id="MCFG01000137">
    <property type="protein sequence ID" value="ORX80733.1"/>
    <property type="molecule type" value="Genomic_DNA"/>
</dbReference>
<gene>
    <name evidence="3" type="ORF">BCR32DRAFT_293681</name>
</gene>
<dbReference type="Gene3D" id="3.40.50.1820">
    <property type="entry name" value="alpha/beta hydrolase"/>
    <property type="match status" value="1"/>
</dbReference>
<dbReference type="PANTHER" id="PTHR48081:SF8">
    <property type="entry name" value="ALPHA_BETA HYDROLASE FOLD-3 DOMAIN-CONTAINING PROTEIN-RELATED"/>
    <property type="match status" value="1"/>
</dbReference>
<dbReference type="PANTHER" id="PTHR48081">
    <property type="entry name" value="AB HYDROLASE SUPERFAMILY PROTEIN C4A8.06C"/>
    <property type="match status" value="1"/>
</dbReference>
<sequence>MVSLRTRIFRIIIRNYFNINPIVHPNLVETIKKINVKGLKDINKKGYKITRKETDNKTRYQIITKDTNKPAKKIIYYLHGGAYIAKLTNIYQTFTIPFCDLRDDIEVILLDYDVAPEYKYPTQLNQAYDLWKVLTKNYNPKDIIIGGDSSGGNLALSLILKIKNEENVSPKAGFFLSPWTDMTGTGKSYYTNYQKDVQMGEKNSPLTQEKFNILKDSEIFCFIGDANREDPYVSPIYGDYTDFIKSLFIVGSDEVLLDDTLEIVKKIKEKGSNNVELINQEGMFHTYPIFYKTNPESKEAYEKIKNFIIESFE</sequence>
<proteinExistence type="predicted"/>
<dbReference type="Proteomes" id="UP000193944">
    <property type="component" value="Unassembled WGS sequence"/>
</dbReference>